<keyword evidence="3" id="KW-0804">Transcription</keyword>
<name>A0A2N3LB22_9PROT</name>
<protein>
    <recommendedName>
        <fullName evidence="4">HTH araC/xylS-type domain-containing protein</fullName>
    </recommendedName>
</protein>
<reference evidence="5 6" key="1">
    <citation type="submission" date="2017-09" db="EMBL/GenBank/DDBJ databases">
        <title>Biodiversity and function of Thalassospira species in the particle-attached aromatic-hydrocarbon-degrading consortia from the surface seawater of the China South Sea.</title>
        <authorList>
            <person name="Dong C."/>
            <person name="Lai Q."/>
            <person name="Shao Z."/>
        </authorList>
    </citation>
    <scope>NUCLEOTIDE SEQUENCE [LARGE SCALE GENOMIC DNA]</scope>
    <source>
        <strain evidence="5 6">139Z-12</strain>
    </source>
</reference>
<evidence type="ECO:0000256" key="1">
    <source>
        <dbReference type="ARBA" id="ARBA00023015"/>
    </source>
</evidence>
<evidence type="ECO:0000313" key="6">
    <source>
        <dbReference type="Proteomes" id="UP000233332"/>
    </source>
</evidence>
<dbReference type="Proteomes" id="UP000233332">
    <property type="component" value="Unassembled WGS sequence"/>
</dbReference>
<organism evidence="5 6">
    <name type="scientific">Thalassospira lohafexi</name>
    <dbReference type="NCBI Taxonomy" id="744227"/>
    <lineage>
        <taxon>Bacteria</taxon>
        <taxon>Pseudomonadati</taxon>
        <taxon>Pseudomonadota</taxon>
        <taxon>Alphaproteobacteria</taxon>
        <taxon>Rhodospirillales</taxon>
        <taxon>Thalassospiraceae</taxon>
        <taxon>Thalassospira</taxon>
    </lineage>
</organism>
<dbReference type="SUPFAM" id="SSF46689">
    <property type="entry name" value="Homeodomain-like"/>
    <property type="match status" value="1"/>
</dbReference>
<dbReference type="InterPro" id="IPR050204">
    <property type="entry name" value="AraC_XylS_family_regulators"/>
</dbReference>
<dbReference type="SMART" id="SM00342">
    <property type="entry name" value="HTH_ARAC"/>
    <property type="match status" value="1"/>
</dbReference>
<dbReference type="EMBL" id="NXGX01000001">
    <property type="protein sequence ID" value="PKR60004.1"/>
    <property type="molecule type" value="Genomic_DNA"/>
</dbReference>
<accession>A0A2N3LB22</accession>
<feature type="domain" description="HTH araC/xylS-type" evidence="4">
    <location>
        <begin position="223"/>
        <end position="323"/>
    </location>
</feature>
<keyword evidence="1" id="KW-0805">Transcription regulation</keyword>
<dbReference type="PANTHER" id="PTHR46796">
    <property type="entry name" value="HTH-TYPE TRANSCRIPTIONAL ACTIVATOR RHAS-RELATED"/>
    <property type="match status" value="1"/>
</dbReference>
<comment type="caution">
    <text evidence="5">The sequence shown here is derived from an EMBL/GenBank/DDBJ whole genome shotgun (WGS) entry which is preliminary data.</text>
</comment>
<dbReference type="GO" id="GO:0043565">
    <property type="term" value="F:sequence-specific DNA binding"/>
    <property type="evidence" value="ECO:0007669"/>
    <property type="project" value="InterPro"/>
</dbReference>
<keyword evidence="2" id="KW-0238">DNA-binding</keyword>
<evidence type="ECO:0000256" key="3">
    <source>
        <dbReference type="ARBA" id="ARBA00023163"/>
    </source>
</evidence>
<dbReference type="Pfam" id="PF12833">
    <property type="entry name" value="HTH_18"/>
    <property type="match status" value="1"/>
</dbReference>
<dbReference type="Pfam" id="PF14525">
    <property type="entry name" value="AraC_binding_2"/>
    <property type="match status" value="1"/>
</dbReference>
<evidence type="ECO:0000256" key="2">
    <source>
        <dbReference type="ARBA" id="ARBA00023125"/>
    </source>
</evidence>
<dbReference type="Gene3D" id="1.10.10.60">
    <property type="entry name" value="Homeodomain-like"/>
    <property type="match status" value="1"/>
</dbReference>
<dbReference type="PROSITE" id="PS00041">
    <property type="entry name" value="HTH_ARAC_FAMILY_1"/>
    <property type="match status" value="1"/>
</dbReference>
<sequence>MQSEQASAGCSSSFFTVDNLPMHERYGVWKDSINCLFGVEADKTVREENFTSSIESHLFGSLMLMDVKSRQQSFERAYSQIAGNGMDHYGVGLYTNGTVHCETGKGGTEIKRNGLVVYDLTQPFIAQTSDLQTLTLVIPRPLVEELLHQPNDHCIRFLDPGDPMVRMLRDQLISLHKNVRSLTHQQSSTVEKIFALMFANCINTATGLTRETSHQRNGIMNMVRMRRYFRDNLGSPDLNPRQAAHDLGVSRSKLYNYFAPYGGVYNYIRDMRLRQAISLLNDPLRARSSIYDIALECGFSSDASFIRAFREKYDTTPGEVRNGAVVNERQTTNTNDLVDKRYESWLYGLI</sequence>
<dbReference type="InterPro" id="IPR018062">
    <property type="entry name" value="HTH_AraC-typ_CS"/>
</dbReference>
<dbReference type="InterPro" id="IPR020449">
    <property type="entry name" value="Tscrpt_reg_AraC-type_HTH"/>
</dbReference>
<dbReference type="InterPro" id="IPR018060">
    <property type="entry name" value="HTH_AraC"/>
</dbReference>
<gene>
    <name evidence="5" type="ORF">COO92_01120</name>
</gene>
<dbReference type="AlphaFoldDB" id="A0A2N3LB22"/>
<evidence type="ECO:0000259" key="4">
    <source>
        <dbReference type="PROSITE" id="PS01124"/>
    </source>
</evidence>
<proteinExistence type="predicted"/>
<dbReference type="GO" id="GO:0003700">
    <property type="term" value="F:DNA-binding transcription factor activity"/>
    <property type="evidence" value="ECO:0007669"/>
    <property type="project" value="InterPro"/>
</dbReference>
<dbReference type="PRINTS" id="PR00032">
    <property type="entry name" value="HTHARAC"/>
</dbReference>
<keyword evidence="6" id="KW-1185">Reference proteome</keyword>
<dbReference type="InterPro" id="IPR035418">
    <property type="entry name" value="AraC-bd_2"/>
</dbReference>
<dbReference type="InterPro" id="IPR009057">
    <property type="entry name" value="Homeodomain-like_sf"/>
</dbReference>
<dbReference type="PANTHER" id="PTHR46796:SF6">
    <property type="entry name" value="ARAC SUBFAMILY"/>
    <property type="match status" value="1"/>
</dbReference>
<evidence type="ECO:0000313" key="5">
    <source>
        <dbReference type="EMBL" id="PKR60004.1"/>
    </source>
</evidence>
<dbReference type="PROSITE" id="PS01124">
    <property type="entry name" value="HTH_ARAC_FAMILY_2"/>
    <property type="match status" value="1"/>
</dbReference>